<dbReference type="EMBL" id="JAUTXT010000049">
    <property type="protein sequence ID" value="KAK3670960.1"/>
    <property type="molecule type" value="Genomic_DNA"/>
</dbReference>
<comment type="caution">
    <text evidence="4">The sequence shown here is derived from an EMBL/GenBank/DDBJ whole genome shotgun (WGS) entry which is preliminary data.</text>
</comment>
<evidence type="ECO:0000313" key="5">
    <source>
        <dbReference type="Proteomes" id="UP001274830"/>
    </source>
</evidence>
<reference evidence="4" key="1">
    <citation type="submission" date="2023-07" db="EMBL/GenBank/DDBJ databases">
        <title>Black Yeasts Isolated from many extreme environments.</title>
        <authorList>
            <person name="Coleine C."/>
            <person name="Stajich J.E."/>
            <person name="Selbmann L."/>
        </authorList>
    </citation>
    <scope>NUCLEOTIDE SEQUENCE</scope>
    <source>
        <strain evidence="4">CCFEE 5485</strain>
    </source>
</reference>
<dbReference type="GO" id="GO:0016020">
    <property type="term" value="C:membrane"/>
    <property type="evidence" value="ECO:0007669"/>
    <property type="project" value="TreeGrafter"/>
</dbReference>
<sequence>MAETVSSTSQNGASRPPTANGAPPTPAPAPAPAPSPFQLDVRRLHDLPSEQQSLYLLTFTADLVRHVDSLDSAGAAAEQAPIKKELLQIVNLSSPAPTRVIRKNLARCFAGIFSKESRKSLYESINDLVAIVQAGKEKDLVARHAAVVCLGVVFEAAGDSAMSLSPLACTALLKALKGASSDTGYRSAIYKAFARITVGIATAIDEDIGRSIWKQARNAAGSDKSLLVQAKACWCLEQLVRCTPYFDNSNDFEKLQTALYKALESSSVFVRNVAASCLAAELVKSYTETPGQDVVPRIRKPKKTKKATKGEELDEEIDRASSPAPEKPATALSYSLQELLRILSTHYCRATTPNKARAGLAVCYIKVLKALGESVVEKNFADIARHLFTDILGHPSLLYNKYRQLISRKLVRLVLERVVGKMLGETAQLNACRFLINDIIKDYPQAVKERPEPSKQTLVGALSALAAFIDYLDAAIGTIAEPCREALLQVLQHPNFTVQVYASRALRAFVLACPQQLLPTVTITMNSVNRELNLLAGPRQAPKRCIGYAHGLAAVLGTSSHHPLYGSVDVYARVLQQATSLLKSSGSSDLRISSCQLQVAWIMIGGLMSLGPNFVKIHLSQMMLLWKNALPKPVPQENMSQRNMIELSYLAHVRDCALGCVRAFLAYNQRLLTQDVSRRLSAMLESTVAFVQSLPERKTSDDPGNRLSPALQLQDYDVMVRRRVFQCFSMLLKLSPAGSLESTAHSTVLPLAVASFSDTEYYAPSTLSAAIASATAAFENIWDVGDNYGFGVTGLVQRLDVRDPISGVMSRHWSSRTGDEDEASRLVDSPVGTGPEYDTTCLYVESSIDDEVNPAGTEAVNAAIRAFGLCLPLQAPRIQESALEQILSSLSSTALQKDPARRATIIVNSALALSAACHVATGDAGVARGNLQSANTEKGLQQLLHAFVKDTDDSVRLVTARAIGEMCRSSGNALTSSEVTYLTETIVNNREPHVRAGCALALASIHSQLGGMAAGFHMKNIVGILMSLAADTHPSVHFWALDSLAQVAESAGLNYSSYVTNTIGMLSRLYVSDGHGPETSALAPSNMAIGLPVAAALARGVDSTINVLGPDLQDMTKARDMILTLVRLFADEEDTSIRLEGLKCYEHLSLYAPGHLEFEKYVQHLQSAVNSEPEIAGSALHGLSSLMRRDAVDILRTAKPGLEDRLWDILNNTPDQAEIRSIFTNWLHQTGSSDPAEWIQRCNAVLTKTKAKLEQPKTAQLKNTAGPDVQDEEVAGFAVAAGATREDDSSAATSTQELMRWQVRLFAMTCLHDLITMISKEAAISDDGPGVAALQVKVADVIRIAFSASTAGVAALRVVGMRIIDQVLRLFGRTADPDFPEAMLLEQYQAQISSALTPAFAADSTPELAAAAVSVCATFIATGIVTDIDRMGRILKVLVSALDSFAKELESASIGDLRSLSSNAQVMVRMAVFSAWAQLQIASAEQKYLIDVVKPHMAQLVPLWLASLREYSRLRFEPDISASLGPPGPGADLDTVYAALNRQTLLKFYADAWLSLVDAIASLIDEDSELVFEALDGKQTDVETNGEGNDIISNGVTRKNTGINYREEPVAFFFVLFGLAFESLAVRSNDDDVTTRQRNLDILQALNKILRPSVSGNAVYQEVVFSETVDLLSRMVLTESLSVQSVVVDIARNLCLVHPSSRLGLQTPINGDALSDDIEQLFELTRIIVLVLGGLIPGLADTPFSTRLDTSEEATALVRTSLQALVDVSEVFPSIIKTDLHATVLHIFVTILATGVCQATVVPQALPIFRRFINSIAGDGRSETQSQLQNALARMLLILKNAQKRETEASLPCEKSTLLATTILLSSAPKDIKQDDLLLARFVNELCESLGAPMTSRVAAGCVRTLLLADVASAPLFTASLHFLADPVDLEGLAESRVLIAQTLTTLAAKVHQGQGPAVVALVMNVLLERAGKEGVSTHQETSARLLDLAALDNATFRGVVTGMDGERRDLLEQILKARTAVQQAKNDSNGDREPTIALKMNFGG</sequence>
<dbReference type="InterPro" id="IPR016024">
    <property type="entry name" value="ARM-type_fold"/>
</dbReference>
<feature type="compositionally biased region" description="Pro residues" evidence="2">
    <location>
        <begin position="23"/>
        <end position="35"/>
    </location>
</feature>
<dbReference type="GO" id="GO:0005794">
    <property type="term" value="C:Golgi apparatus"/>
    <property type="evidence" value="ECO:0007669"/>
    <property type="project" value="TreeGrafter"/>
</dbReference>
<dbReference type="GO" id="GO:0042147">
    <property type="term" value="P:retrograde transport, endosome to Golgi"/>
    <property type="evidence" value="ECO:0007669"/>
    <property type="project" value="TreeGrafter"/>
</dbReference>
<dbReference type="InterPro" id="IPR040108">
    <property type="entry name" value="Laa1/Sip1/HEATR5"/>
</dbReference>
<dbReference type="InterPro" id="IPR011989">
    <property type="entry name" value="ARM-like"/>
</dbReference>
<dbReference type="Proteomes" id="UP001274830">
    <property type="component" value="Unassembled WGS sequence"/>
</dbReference>
<dbReference type="GO" id="GO:0005829">
    <property type="term" value="C:cytosol"/>
    <property type="evidence" value="ECO:0007669"/>
    <property type="project" value="GOC"/>
</dbReference>
<dbReference type="Pfam" id="PF20210">
    <property type="entry name" value="Laa1_Sip1_HTR5"/>
    <property type="match status" value="1"/>
</dbReference>
<feature type="compositionally biased region" description="Polar residues" evidence="2">
    <location>
        <begin position="1"/>
        <end position="13"/>
    </location>
</feature>
<dbReference type="PANTHER" id="PTHR21663">
    <property type="entry name" value="HYPOTHETICAL HEAT DOMAIN-CONTAINING"/>
    <property type="match status" value="1"/>
</dbReference>
<keyword evidence="5" id="KW-1185">Reference proteome</keyword>
<evidence type="ECO:0000313" key="4">
    <source>
        <dbReference type="EMBL" id="KAK3670960.1"/>
    </source>
</evidence>
<gene>
    <name evidence="4" type="ORF">LTR78_009238</name>
</gene>
<accession>A0AAE0WIK2</accession>
<dbReference type="Pfam" id="PF25808">
    <property type="entry name" value="TPR_LAA1_C"/>
    <property type="match status" value="1"/>
</dbReference>
<feature type="region of interest" description="Disordered" evidence="2">
    <location>
        <begin position="299"/>
        <end position="327"/>
    </location>
</feature>
<proteinExistence type="inferred from homology"/>
<feature type="domain" description="LAA1-like C-terminal TPR repeats" evidence="3">
    <location>
        <begin position="1876"/>
        <end position="2028"/>
    </location>
</feature>
<evidence type="ECO:0000256" key="1">
    <source>
        <dbReference type="ARBA" id="ARBA00008304"/>
    </source>
</evidence>
<dbReference type="GO" id="GO:0008104">
    <property type="term" value="P:intracellular protein localization"/>
    <property type="evidence" value="ECO:0007669"/>
    <property type="project" value="TreeGrafter"/>
</dbReference>
<dbReference type="GO" id="GO:0006897">
    <property type="term" value="P:endocytosis"/>
    <property type="evidence" value="ECO:0007669"/>
    <property type="project" value="TreeGrafter"/>
</dbReference>
<evidence type="ECO:0000256" key="2">
    <source>
        <dbReference type="SAM" id="MobiDB-lite"/>
    </source>
</evidence>
<dbReference type="Pfam" id="PF25468">
    <property type="entry name" value="HEAT_HEATR5A"/>
    <property type="match status" value="1"/>
</dbReference>
<comment type="similarity">
    <text evidence="1">Belongs to the HEATR5 family.</text>
</comment>
<dbReference type="Gene3D" id="1.25.10.10">
    <property type="entry name" value="Leucine-rich Repeat Variant"/>
    <property type="match status" value="2"/>
</dbReference>
<dbReference type="GO" id="GO:0030139">
    <property type="term" value="C:endocytic vesicle"/>
    <property type="evidence" value="ECO:0007669"/>
    <property type="project" value="TreeGrafter"/>
</dbReference>
<dbReference type="SUPFAM" id="SSF48371">
    <property type="entry name" value="ARM repeat"/>
    <property type="match status" value="3"/>
</dbReference>
<name>A0AAE0WIK2_9PEZI</name>
<dbReference type="PANTHER" id="PTHR21663:SF0">
    <property type="entry name" value="HEAT REPEAT-CONTAINING PROTEIN 5B"/>
    <property type="match status" value="1"/>
</dbReference>
<dbReference type="InterPro" id="IPR057981">
    <property type="entry name" value="TPR_LAA1-like_C"/>
</dbReference>
<feature type="region of interest" description="Disordered" evidence="2">
    <location>
        <begin position="810"/>
        <end position="830"/>
    </location>
</feature>
<protein>
    <recommendedName>
        <fullName evidence="3">LAA1-like C-terminal TPR repeats domain-containing protein</fullName>
    </recommendedName>
</protein>
<dbReference type="InterPro" id="IPR046837">
    <property type="entry name" value="Laa1/Sip1/HEATR5-like_HEAT"/>
</dbReference>
<evidence type="ECO:0000259" key="3">
    <source>
        <dbReference type="Pfam" id="PF25808"/>
    </source>
</evidence>
<organism evidence="4 5">
    <name type="scientific">Recurvomyces mirabilis</name>
    <dbReference type="NCBI Taxonomy" id="574656"/>
    <lineage>
        <taxon>Eukaryota</taxon>
        <taxon>Fungi</taxon>
        <taxon>Dikarya</taxon>
        <taxon>Ascomycota</taxon>
        <taxon>Pezizomycotina</taxon>
        <taxon>Dothideomycetes</taxon>
        <taxon>Dothideomycetidae</taxon>
        <taxon>Mycosphaerellales</taxon>
        <taxon>Teratosphaeriaceae</taxon>
        <taxon>Recurvomyces</taxon>
    </lineage>
</organism>
<feature type="region of interest" description="Disordered" evidence="2">
    <location>
        <begin position="1"/>
        <end position="36"/>
    </location>
</feature>